<dbReference type="PANTHER" id="PTHR33221:SF13">
    <property type="entry name" value="TRANSCRIPTIONAL REGULATOR-RELATED"/>
    <property type="match status" value="1"/>
</dbReference>
<gene>
    <name evidence="1" type="ORF">PY649_07830</name>
</gene>
<sequence>MAHLTASVEYGLHCLLWLAGSAVPLSSRDLAEFQGISPSFVAKIFPKLEKAGIVGASEGVHGGYLLTKEPGDISVLDVVDAIEGQKPLFDCQEIRGRCAVFGERPPGWATTGTCAIHAVMLRAEKAMRDSLASQTLADVAGVLDRKAPADFSNDVRDWLDGRVKSRARKPVGRELSSQPGIDEP</sequence>
<dbReference type="SUPFAM" id="SSF46785">
    <property type="entry name" value="Winged helix' DNA-binding domain"/>
    <property type="match status" value="1"/>
</dbReference>
<dbReference type="PANTHER" id="PTHR33221">
    <property type="entry name" value="WINGED HELIX-TURN-HELIX TRANSCRIPTIONAL REGULATOR, RRF2 FAMILY"/>
    <property type="match status" value="1"/>
</dbReference>
<name>A0ABT7JR22_9HYPH</name>
<dbReference type="InterPro" id="IPR000944">
    <property type="entry name" value="Tscrpt_reg_Rrf2"/>
</dbReference>
<dbReference type="InterPro" id="IPR036388">
    <property type="entry name" value="WH-like_DNA-bd_sf"/>
</dbReference>
<comment type="caution">
    <text evidence="1">The sequence shown here is derived from an EMBL/GenBank/DDBJ whole genome shotgun (WGS) entry which is preliminary data.</text>
</comment>
<keyword evidence="2" id="KW-1185">Reference proteome</keyword>
<dbReference type="PROSITE" id="PS01332">
    <property type="entry name" value="HTH_RRF2_1"/>
    <property type="match status" value="1"/>
</dbReference>
<dbReference type="Proteomes" id="UP001172645">
    <property type="component" value="Unassembled WGS sequence"/>
</dbReference>
<protein>
    <submittedName>
        <fullName evidence="1">Rrf2 family transcriptional regulator</fullName>
    </submittedName>
</protein>
<dbReference type="RefSeq" id="WP_285867891.1">
    <property type="nucleotide sequence ID" value="NZ_JARFYM010000004.1"/>
</dbReference>
<dbReference type="InterPro" id="IPR030489">
    <property type="entry name" value="TR_Rrf2-type_CS"/>
</dbReference>
<evidence type="ECO:0000313" key="2">
    <source>
        <dbReference type="Proteomes" id="UP001172645"/>
    </source>
</evidence>
<organism evidence="1 2">
    <name type="scientific">Rhizobium mayense</name>
    <dbReference type="NCBI Taxonomy" id="1312184"/>
    <lineage>
        <taxon>Bacteria</taxon>
        <taxon>Pseudomonadati</taxon>
        <taxon>Pseudomonadota</taxon>
        <taxon>Alphaproteobacteria</taxon>
        <taxon>Hyphomicrobiales</taxon>
        <taxon>Rhizobiaceae</taxon>
        <taxon>Rhizobium/Agrobacterium group</taxon>
        <taxon>Rhizobium</taxon>
    </lineage>
</organism>
<accession>A0ABT7JR22</accession>
<dbReference type="PROSITE" id="PS51197">
    <property type="entry name" value="HTH_RRF2_2"/>
    <property type="match status" value="1"/>
</dbReference>
<dbReference type="Pfam" id="PF02082">
    <property type="entry name" value="Rrf2"/>
    <property type="match status" value="1"/>
</dbReference>
<dbReference type="NCBIfam" id="TIGR00738">
    <property type="entry name" value="rrf2_super"/>
    <property type="match status" value="1"/>
</dbReference>
<evidence type="ECO:0000313" key="1">
    <source>
        <dbReference type="EMBL" id="MDL2398796.1"/>
    </source>
</evidence>
<dbReference type="InterPro" id="IPR036390">
    <property type="entry name" value="WH_DNA-bd_sf"/>
</dbReference>
<dbReference type="Gene3D" id="1.10.10.10">
    <property type="entry name" value="Winged helix-like DNA-binding domain superfamily/Winged helix DNA-binding domain"/>
    <property type="match status" value="1"/>
</dbReference>
<proteinExistence type="predicted"/>
<reference evidence="1" key="1">
    <citation type="submission" date="2023-06" db="EMBL/GenBank/DDBJ databases">
        <title>Phylogenetic Diversity of Rhizobium strains.</title>
        <authorList>
            <person name="Moura F.T."/>
            <person name="Helene L.C.F."/>
            <person name="Hungria M."/>
        </authorList>
    </citation>
    <scope>NUCLEOTIDE SEQUENCE</scope>
    <source>
        <strain evidence="1">CCGE526</strain>
    </source>
</reference>
<dbReference type="EMBL" id="JARFYM010000004">
    <property type="protein sequence ID" value="MDL2398796.1"/>
    <property type="molecule type" value="Genomic_DNA"/>
</dbReference>